<keyword evidence="2" id="KW-1185">Reference proteome</keyword>
<sequence length="237" mass="26941">MDLTQQQHDEILKRVQNRINEFLGSDVEKLSKLSELHDEWDAKRKEIEQSLSLTGDEVPSKVGKIVKEIDTTCGELSANCQQVSLTLAEISKATCSTDDVYLLLEGNFDKIGRLTHAHAYLSILDYIEQLSNRMEGYVAGRDVYTARAIDEYRKLCELCVKVNKTSCAHLRTYLVDTLKYWHSILKKDIVEDFVTCMKNVQWPVVSSNNLLSSPSADSLSKFQHGLSRLLQIVIPYP</sequence>
<evidence type="ECO:0000313" key="2">
    <source>
        <dbReference type="Proteomes" id="UP001307889"/>
    </source>
</evidence>
<dbReference type="InterPro" id="IPR007528">
    <property type="entry name" value="RINT1_Tip20"/>
</dbReference>
<gene>
    <name evidence="1" type="ORF">NTJ_14617</name>
</gene>
<dbReference type="EMBL" id="AP028921">
    <property type="protein sequence ID" value="BET01802.1"/>
    <property type="molecule type" value="Genomic_DNA"/>
</dbReference>
<dbReference type="PANTHER" id="PTHR13520">
    <property type="entry name" value="RAD50-INTERACTING PROTEIN 1 RINT-1"/>
    <property type="match status" value="1"/>
</dbReference>
<proteinExistence type="predicted"/>
<evidence type="ECO:0000313" key="1">
    <source>
        <dbReference type="EMBL" id="BET01802.1"/>
    </source>
</evidence>
<protein>
    <submittedName>
        <fullName evidence="1">RINT-1 / TIP-1 family</fullName>
    </submittedName>
</protein>
<accession>A0ABN7BBQ8</accession>
<dbReference type="PANTHER" id="PTHR13520:SF0">
    <property type="entry name" value="RAD50-INTERACTING PROTEIN 1"/>
    <property type="match status" value="1"/>
</dbReference>
<dbReference type="Proteomes" id="UP001307889">
    <property type="component" value="Chromosome 13"/>
</dbReference>
<name>A0ABN7BBQ8_9HEMI</name>
<reference evidence="1 2" key="1">
    <citation type="submission" date="2023-09" db="EMBL/GenBank/DDBJ databases">
        <title>Nesidiocoris tenuis whole genome shotgun sequence.</title>
        <authorList>
            <person name="Shibata T."/>
            <person name="Shimoda M."/>
            <person name="Kobayashi T."/>
            <person name="Uehara T."/>
        </authorList>
    </citation>
    <scope>NUCLEOTIDE SEQUENCE [LARGE SCALE GENOMIC DNA]</scope>
    <source>
        <strain evidence="1 2">Japan</strain>
    </source>
</reference>
<organism evidence="1 2">
    <name type="scientific">Nesidiocoris tenuis</name>
    <dbReference type="NCBI Taxonomy" id="355587"/>
    <lineage>
        <taxon>Eukaryota</taxon>
        <taxon>Metazoa</taxon>
        <taxon>Ecdysozoa</taxon>
        <taxon>Arthropoda</taxon>
        <taxon>Hexapoda</taxon>
        <taxon>Insecta</taxon>
        <taxon>Pterygota</taxon>
        <taxon>Neoptera</taxon>
        <taxon>Paraneoptera</taxon>
        <taxon>Hemiptera</taxon>
        <taxon>Heteroptera</taxon>
        <taxon>Panheteroptera</taxon>
        <taxon>Cimicomorpha</taxon>
        <taxon>Miridae</taxon>
        <taxon>Dicyphina</taxon>
        <taxon>Nesidiocoris</taxon>
    </lineage>
</organism>